<dbReference type="GO" id="GO:0008444">
    <property type="term" value="F:CDP-diacylglycerol-glycerol-3-phosphate 3-phosphatidyltransferase activity"/>
    <property type="evidence" value="ECO:0007669"/>
    <property type="project" value="UniProtKB-EC"/>
</dbReference>
<dbReference type="GO" id="GO:0031966">
    <property type="term" value="C:mitochondrial membrane"/>
    <property type="evidence" value="ECO:0007669"/>
    <property type="project" value="EnsemblFungi"/>
</dbReference>
<dbReference type="EMBL" id="KE145369">
    <property type="protein sequence ID" value="EPE28009.1"/>
    <property type="molecule type" value="Genomic_DNA"/>
</dbReference>
<dbReference type="EC" id="2.7.8.5" evidence="10"/>
<dbReference type="CDD" id="cd09137">
    <property type="entry name" value="PLDc_PGS1_euk_2"/>
    <property type="match status" value="1"/>
</dbReference>
<evidence type="ECO:0000256" key="7">
    <source>
        <dbReference type="ARBA" id="ARBA00023209"/>
    </source>
</evidence>
<dbReference type="SUPFAM" id="SSF56024">
    <property type="entry name" value="Phospholipase D/nuclease"/>
    <property type="match status" value="1"/>
</dbReference>
<dbReference type="PANTHER" id="PTHR12586:SF1">
    <property type="entry name" value="CDP-DIACYLGLYCEROL--GLYCEROL-3-PHOSPHATE 3-PHOSPHATIDYLTRANSFERASE, MITOCHONDRIAL"/>
    <property type="match status" value="1"/>
</dbReference>
<comment type="similarity">
    <text evidence="2 10">Belongs to the CDP-alcohol phosphatidyltransferase class-II family.</text>
</comment>
<keyword evidence="6 10" id="KW-0443">Lipid metabolism</keyword>
<dbReference type="PROSITE" id="PS50035">
    <property type="entry name" value="PLD"/>
    <property type="match status" value="1"/>
</dbReference>
<dbReference type="InterPro" id="IPR001736">
    <property type="entry name" value="PLipase_D/transphosphatidylase"/>
</dbReference>
<proteinExistence type="inferred from homology"/>
<dbReference type="OrthoDB" id="10250191at2759"/>
<dbReference type="Proteomes" id="UP000016922">
    <property type="component" value="Unassembled WGS sequence"/>
</dbReference>
<name>S3CSG0_GLAL2</name>
<dbReference type="STRING" id="1116229.S3CSG0"/>
<evidence type="ECO:0000313" key="12">
    <source>
        <dbReference type="EMBL" id="EPE28009.1"/>
    </source>
</evidence>
<comment type="pathway">
    <text evidence="1 10">Phospholipid metabolism; phosphatidylglycerol biosynthesis; phosphatidylglycerol from CDP-diacylglycerol: step 1/2.</text>
</comment>
<dbReference type="GeneID" id="19463855"/>
<evidence type="ECO:0000256" key="2">
    <source>
        <dbReference type="ARBA" id="ARBA00010682"/>
    </source>
</evidence>
<dbReference type="HOGENOM" id="CLU_030471_1_1_1"/>
<evidence type="ECO:0000256" key="8">
    <source>
        <dbReference type="ARBA" id="ARBA00023264"/>
    </source>
</evidence>
<dbReference type="InterPro" id="IPR016270">
    <property type="entry name" value="PGS1"/>
</dbReference>
<gene>
    <name evidence="12" type="ORF">GLAREA_04800</name>
</gene>
<evidence type="ECO:0000256" key="1">
    <source>
        <dbReference type="ARBA" id="ARBA00005042"/>
    </source>
</evidence>
<dbReference type="Gene3D" id="3.30.870.10">
    <property type="entry name" value="Endonuclease Chain A"/>
    <property type="match status" value="2"/>
</dbReference>
<dbReference type="PANTHER" id="PTHR12586">
    <property type="entry name" value="CDP-DIACYLGLYCEROL--SERINE O-PHOSPHATIDYLTRANSFERASE"/>
    <property type="match status" value="1"/>
</dbReference>
<evidence type="ECO:0000256" key="10">
    <source>
        <dbReference type="RuleBase" id="RU365024"/>
    </source>
</evidence>
<evidence type="ECO:0000313" key="13">
    <source>
        <dbReference type="Proteomes" id="UP000016922"/>
    </source>
</evidence>
<evidence type="ECO:0000256" key="3">
    <source>
        <dbReference type="ARBA" id="ARBA00022516"/>
    </source>
</evidence>
<keyword evidence="10" id="KW-0547">Nucleotide-binding</keyword>
<evidence type="ECO:0000256" key="6">
    <source>
        <dbReference type="ARBA" id="ARBA00023098"/>
    </source>
</evidence>
<keyword evidence="5" id="KW-0677">Repeat</keyword>
<keyword evidence="7 10" id="KW-0594">Phospholipid biosynthesis</keyword>
<reference evidence="12 13" key="1">
    <citation type="journal article" date="2013" name="BMC Genomics">
        <title>Genomics-driven discovery of the pneumocandin biosynthetic gene cluster in the fungus Glarea lozoyensis.</title>
        <authorList>
            <person name="Chen L."/>
            <person name="Yue Q."/>
            <person name="Zhang X."/>
            <person name="Xiang M."/>
            <person name="Wang C."/>
            <person name="Li S."/>
            <person name="Che Y."/>
            <person name="Ortiz-Lopez F.J."/>
            <person name="Bills G.F."/>
            <person name="Liu X."/>
            <person name="An Z."/>
        </authorList>
    </citation>
    <scope>NUCLEOTIDE SEQUENCE [LARGE SCALE GENOMIC DNA]</scope>
    <source>
        <strain evidence="13">ATCC 20868 / MF5171</strain>
    </source>
</reference>
<dbReference type="PIRSF" id="PIRSF000850">
    <property type="entry name" value="Phospholipase_D_PSS"/>
    <property type="match status" value="1"/>
</dbReference>
<dbReference type="KEGG" id="glz:GLAREA_04800"/>
<keyword evidence="3 10" id="KW-0444">Lipid biosynthesis</keyword>
<dbReference type="GO" id="GO:0005524">
    <property type="term" value="F:ATP binding"/>
    <property type="evidence" value="ECO:0007669"/>
    <property type="project" value="UniProtKB-KW"/>
</dbReference>
<sequence>MLGAFTNELDKIAPKFEIDGSKIKILRTPSEFYETLKTKILAAEDRIFLSTLYIGKTEHELITTIQQALRAKPNLKLSILTDALRGTRESPEASCASLLAPLVTEFGAERIEIRMYHTPNLTGLRKKYIPKRFNEGWGLQHMKLYGVDDELIISGANLSNDYFTNRQDRYHVFSSKEITGYFSEVHNTISRLSFLVTPSQQEPAGYTLDWPTANLAPSPLEDASKYKALSTSILSHIILPSATSATTTPSKNTTIYLLTQFTQLLKPDTSTELPLITTLLSTLSAPLYRSSSWTFTAGYFNPDPTLQTLLLSTTSQNNTIITASPEANGFFNSPGISGLLPSAYTLLSRRFLTLSNARPSPSITLKEWRRGTVNLPGGWTYHAKGLWISLNGEKAPSISIVGSSNYTKRSYGLDLEVGACIVTSDEGLKGRLAEERDGLQEFARVVGEEEFLRTERRVGLHVRVAMWIVKVVGGAL</sequence>
<dbReference type="RefSeq" id="XP_008085368.1">
    <property type="nucleotide sequence ID" value="XM_008087177.1"/>
</dbReference>
<feature type="domain" description="PLD phosphodiesterase" evidence="11">
    <location>
        <begin position="136"/>
        <end position="162"/>
    </location>
</feature>
<evidence type="ECO:0000259" key="11">
    <source>
        <dbReference type="PROSITE" id="PS50035"/>
    </source>
</evidence>
<comment type="catalytic activity">
    <reaction evidence="9 10">
        <text>a CDP-1,2-diacyl-sn-glycerol + sn-glycerol 3-phosphate = a 1,2-diacyl-sn-glycero-3-phospho-(1'-sn-glycero-3'-phosphate) + CMP + H(+)</text>
        <dbReference type="Rhea" id="RHEA:12593"/>
        <dbReference type="ChEBI" id="CHEBI:15378"/>
        <dbReference type="ChEBI" id="CHEBI:57597"/>
        <dbReference type="ChEBI" id="CHEBI:58332"/>
        <dbReference type="ChEBI" id="CHEBI:60110"/>
        <dbReference type="ChEBI" id="CHEBI:60377"/>
        <dbReference type="EC" id="2.7.8.5"/>
    </reaction>
</comment>
<comment type="function">
    <text evidence="10">Functions in the biosynthesis of the anionic phospholipids phosphatidylglycerol and cardiolipin.</text>
</comment>
<dbReference type="UniPathway" id="UPA00084">
    <property type="reaction ID" value="UER00503"/>
</dbReference>
<organism evidence="12 13">
    <name type="scientific">Glarea lozoyensis (strain ATCC 20868 / MF5171)</name>
    <dbReference type="NCBI Taxonomy" id="1116229"/>
    <lineage>
        <taxon>Eukaryota</taxon>
        <taxon>Fungi</taxon>
        <taxon>Dikarya</taxon>
        <taxon>Ascomycota</taxon>
        <taxon>Pezizomycotina</taxon>
        <taxon>Leotiomycetes</taxon>
        <taxon>Helotiales</taxon>
        <taxon>Helotiaceae</taxon>
        <taxon>Glarea</taxon>
    </lineage>
</organism>
<protein>
    <recommendedName>
        <fullName evidence="10">CDP-diacylglycerol--glycerol-3-phosphate 3-phosphatidyltransferase</fullName>
        <ecNumber evidence="10">2.7.8.5</ecNumber>
    </recommendedName>
</protein>
<keyword evidence="10" id="KW-0496">Mitochondrion</keyword>
<keyword evidence="13" id="KW-1185">Reference proteome</keyword>
<dbReference type="SMART" id="SM00155">
    <property type="entry name" value="PLDc"/>
    <property type="match status" value="2"/>
</dbReference>
<dbReference type="CDD" id="cd09135">
    <property type="entry name" value="PLDc_PGS1_euk_1"/>
    <property type="match status" value="1"/>
</dbReference>
<dbReference type="GO" id="GO:0032049">
    <property type="term" value="P:cardiolipin biosynthetic process"/>
    <property type="evidence" value="ECO:0007669"/>
    <property type="project" value="EnsemblFungi"/>
</dbReference>
<evidence type="ECO:0000256" key="4">
    <source>
        <dbReference type="ARBA" id="ARBA00022679"/>
    </source>
</evidence>
<dbReference type="OMA" id="HKCLAQC"/>
<keyword evidence="10" id="KW-0067">ATP-binding</keyword>
<comment type="subcellular location">
    <subcellularLocation>
        <location evidence="10">Mitochondrion</location>
    </subcellularLocation>
</comment>
<evidence type="ECO:0000256" key="5">
    <source>
        <dbReference type="ARBA" id="ARBA00022737"/>
    </source>
</evidence>
<dbReference type="AlphaFoldDB" id="S3CSG0"/>
<accession>S3CSG0</accession>
<evidence type="ECO:0000256" key="9">
    <source>
        <dbReference type="ARBA" id="ARBA00048586"/>
    </source>
</evidence>
<keyword evidence="4 10" id="KW-0808">Transferase</keyword>
<keyword evidence="8 10" id="KW-1208">Phospholipid metabolism</keyword>
<dbReference type="eggNOG" id="KOG3964">
    <property type="taxonomic scope" value="Eukaryota"/>
</dbReference>